<sequence>MIKRSIFCVAAVLSLAACTNTDVIEENVESGAMIGFNTNVTRALTNDSFNKFMVYGGYTPKDVSEYHTVFSGVAVSKETDKWTYEGASKYWVKDATYKFYAYSCENIALTKGTPEFATTGVDAGTFKITDFVCNKDHQHDLIYAESGTITGKETGNTAVSFSFKHLLSRVKASFKSGFAPDFTIEISEVELHNVYDKADFSSKSGAWSNQSRTIEYNLANSEWTMVPLNIEGSDNVIQAAKPADGDTEAVAAKELTTQSGYVLPVTYTSNNVTLSFKVTVKQGSDVIKSDYIKGNLQPTWAIATSYTYNITVNGSAAGVEKIEFSVEASNGIEDWTESPGTDFNVGS</sequence>
<proteinExistence type="predicted"/>
<dbReference type="InterPro" id="IPR042278">
    <property type="entry name" value="Mfa-like_1_N"/>
</dbReference>
<dbReference type="Gene3D" id="2.60.40.2630">
    <property type="match status" value="1"/>
</dbReference>
<dbReference type="AlphaFoldDB" id="A0AA37NL41"/>
<comment type="caution">
    <text evidence="2">The sequence shown here is derived from an EMBL/GenBank/DDBJ whole genome shotgun (WGS) entry which is preliminary data.</text>
</comment>
<dbReference type="PROSITE" id="PS51257">
    <property type="entry name" value="PROKAR_LIPOPROTEIN"/>
    <property type="match status" value="1"/>
</dbReference>
<evidence type="ECO:0000256" key="1">
    <source>
        <dbReference type="SAM" id="SignalP"/>
    </source>
</evidence>
<keyword evidence="1" id="KW-0732">Signal</keyword>
<dbReference type="Proteomes" id="UP001055104">
    <property type="component" value="Unassembled WGS sequence"/>
</dbReference>
<dbReference type="Pfam" id="PF13149">
    <property type="entry name" value="Mfa_like_1"/>
    <property type="match status" value="1"/>
</dbReference>
<accession>A0AA37NL41</accession>
<evidence type="ECO:0000313" key="2">
    <source>
        <dbReference type="EMBL" id="GKH83247.1"/>
    </source>
</evidence>
<evidence type="ECO:0008006" key="4">
    <source>
        <dbReference type="Google" id="ProtNLM"/>
    </source>
</evidence>
<evidence type="ECO:0000313" key="3">
    <source>
        <dbReference type="Proteomes" id="UP001055104"/>
    </source>
</evidence>
<feature type="signal peptide" evidence="1">
    <location>
        <begin position="1"/>
        <end position="19"/>
    </location>
</feature>
<dbReference type="RefSeq" id="WP_244058079.1">
    <property type="nucleotide sequence ID" value="NZ_BQOA01000001.1"/>
</dbReference>
<dbReference type="CDD" id="cd13120">
    <property type="entry name" value="BF2867_like_N"/>
    <property type="match status" value="1"/>
</dbReference>
<organism evidence="2 3">
    <name type="scientific">Phocaeicola dorei</name>
    <dbReference type="NCBI Taxonomy" id="357276"/>
    <lineage>
        <taxon>Bacteria</taxon>
        <taxon>Pseudomonadati</taxon>
        <taxon>Bacteroidota</taxon>
        <taxon>Bacteroidia</taxon>
        <taxon>Bacteroidales</taxon>
        <taxon>Bacteroidaceae</taxon>
        <taxon>Phocaeicola</taxon>
    </lineage>
</organism>
<dbReference type="EMBL" id="BQOB01000001">
    <property type="protein sequence ID" value="GKH83247.1"/>
    <property type="molecule type" value="Genomic_DNA"/>
</dbReference>
<feature type="chain" id="PRO_5041202377" description="Fimbrillin family protein" evidence="1">
    <location>
        <begin position="20"/>
        <end position="347"/>
    </location>
</feature>
<reference evidence="2" key="1">
    <citation type="submission" date="2022-01" db="EMBL/GenBank/DDBJ databases">
        <title>Novel bile acid biosynthetic pathways are enriched in the microbiome of centenarians.</title>
        <authorList>
            <person name="Sato Y."/>
            <person name="Atarashi K."/>
            <person name="Plichta R.D."/>
            <person name="Arai Y."/>
            <person name="Sasajima S."/>
            <person name="Kearney M.S."/>
            <person name="Suda W."/>
            <person name="Takeshita K."/>
            <person name="Sasaki T."/>
            <person name="Okamoto S."/>
            <person name="Skelly N.A."/>
            <person name="Okamura Y."/>
            <person name="Vlamakis H."/>
            <person name="Li Y."/>
            <person name="Tanoue T."/>
            <person name="Takei H."/>
            <person name="Nittono H."/>
            <person name="Narushima S."/>
            <person name="Irie J."/>
            <person name="Itoh H."/>
            <person name="Moriya K."/>
            <person name="Sugiura Y."/>
            <person name="Suematsu M."/>
            <person name="Moritoki N."/>
            <person name="Shibata S."/>
            <person name="Littman R.D."/>
            <person name="Fischbach A.M."/>
            <person name="Uwamino Y."/>
            <person name="Inoue T."/>
            <person name="Honda A."/>
            <person name="Hattori M."/>
            <person name="Murai T."/>
            <person name="Xavier J.R."/>
            <person name="Hirose N."/>
            <person name="Honda K."/>
        </authorList>
    </citation>
    <scope>NUCLEOTIDE SEQUENCE</scope>
    <source>
        <strain evidence="2">CE91-St7</strain>
    </source>
</reference>
<gene>
    <name evidence="2" type="ORF">CE91St7_41310</name>
</gene>
<dbReference type="InterPro" id="IPR025049">
    <property type="entry name" value="Mfa-like_1"/>
</dbReference>
<dbReference type="Gene3D" id="2.60.40.2620">
    <property type="entry name" value="Fimbrillin-like"/>
    <property type="match status" value="1"/>
</dbReference>
<protein>
    <recommendedName>
        <fullName evidence="4">Fimbrillin family protein</fullName>
    </recommendedName>
</protein>
<name>A0AA37NL41_9BACT</name>